<dbReference type="CTD" id="8232163"/>
<gene>
    <name evidence="3" type="primary">8232163</name>
    <name evidence="2" type="ORF">Phum_PHUM361540</name>
</gene>
<dbReference type="Gene3D" id="2.70.160.11">
    <property type="entry name" value="Hnrnp arginine n-methyltransferase1"/>
    <property type="match status" value="1"/>
</dbReference>
<proteinExistence type="predicted"/>
<keyword evidence="4" id="KW-1185">Reference proteome</keyword>
<dbReference type="eggNOG" id="KOG1501">
    <property type="taxonomic scope" value="Eukaryota"/>
</dbReference>
<dbReference type="GeneID" id="8232163"/>
<reference evidence="2" key="1">
    <citation type="submission" date="2007-04" db="EMBL/GenBank/DDBJ databases">
        <title>Annotation of Pediculus humanus corporis strain USDA.</title>
        <authorList>
            <person name="Kirkness E."/>
            <person name="Hannick L."/>
            <person name="Hass B."/>
            <person name="Bruggner R."/>
            <person name="Lawson D."/>
            <person name="Bidwell S."/>
            <person name="Joardar V."/>
            <person name="Caler E."/>
            <person name="Walenz B."/>
            <person name="Inman J."/>
            <person name="Schobel S."/>
            <person name="Galinsky K."/>
            <person name="Amedeo P."/>
            <person name="Strausberg R."/>
        </authorList>
    </citation>
    <scope>NUCLEOTIDE SEQUENCE</scope>
    <source>
        <strain evidence="2">USDA</strain>
    </source>
</reference>
<dbReference type="RefSeq" id="XP_002428061.1">
    <property type="nucleotide sequence ID" value="XM_002428016.1"/>
</dbReference>
<evidence type="ECO:0000313" key="3">
    <source>
        <dbReference type="EnsemblMetazoa" id="PHUM361540-PA"/>
    </source>
</evidence>
<reference evidence="3" key="3">
    <citation type="submission" date="2020-05" db="UniProtKB">
        <authorList>
            <consortium name="EnsemblMetazoa"/>
        </authorList>
    </citation>
    <scope>IDENTIFICATION</scope>
    <source>
        <strain evidence="3">USDA</strain>
    </source>
</reference>
<dbReference type="KEGG" id="phu:Phum_PHUM361540"/>
<dbReference type="EnsemblMetazoa" id="PHUM361540-RA">
    <property type="protein sequence ID" value="PHUM361540-PA"/>
    <property type="gene ID" value="PHUM361540"/>
</dbReference>
<dbReference type="InParanoid" id="E0VPL7"/>
<accession>E0VPL7</accession>
<dbReference type="VEuPathDB" id="VectorBase:PHUM361540"/>
<dbReference type="Proteomes" id="UP000009046">
    <property type="component" value="Unassembled WGS sequence"/>
</dbReference>
<name>E0VPL7_PEDHC</name>
<dbReference type="GO" id="GO:0042054">
    <property type="term" value="F:histone methyltransferase activity"/>
    <property type="evidence" value="ECO:0007669"/>
    <property type="project" value="TreeGrafter"/>
</dbReference>
<evidence type="ECO:0000313" key="4">
    <source>
        <dbReference type="Proteomes" id="UP000009046"/>
    </source>
</evidence>
<dbReference type="OMA" id="HDDERVM"/>
<dbReference type="InterPro" id="IPR029063">
    <property type="entry name" value="SAM-dependent_MTases_sf"/>
</dbReference>
<dbReference type="EMBL" id="AAZO01004202">
    <property type="status" value="NOT_ANNOTATED_CDS"/>
    <property type="molecule type" value="Genomic_DNA"/>
</dbReference>
<dbReference type="STRING" id="121224.E0VPL7"/>
<dbReference type="GO" id="GO:0032259">
    <property type="term" value="P:methylation"/>
    <property type="evidence" value="ECO:0007669"/>
    <property type="project" value="UniProtKB-KW"/>
</dbReference>
<reference evidence="2" key="2">
    <citation type="submission" date="2007-04" db="EMBL/GenBank/DDBJ databases">
        <title>The genome of the human body louse.</title>
        <authorList>
            <consortium name="The Human Body Louse Genome Consortium"/>
            <person name="Kirkness E."/>
            <person name="Walenz B."/>
            <person name="Hass B."/>
            <person name="Bruggner R."/>
            <person name="Strausberg R."/>
        </authorList>
    </citation>
    <scope>NUCLEOTIDE SEQUENCE</scope>
    <source>
        <strain evidence="2">USDA</strain>
    </source>
</reference>
<dbReference type="InterPro" id="IPR025799">
    <property type="entry name" value="Arg_MeTrfase"/>
</dbReference>
<organism>
    <name type="scientific">Pediculus humanus subsp. corporis</name>
    <name type="common">Body louse</name>
    <dbReference type="NCBI Taxonomy" id="121224"/>
    <lineage>
        <taxon>Eukaryota</taxon>
        <taxon>Metazoa</taxon>
        <taxon>Ecdysozoa</taxon>
        <taxon>Arthropoda</taxon>
        <taxon>Hexapoda</taxon>
        <taxon>Insecta</taxon>
        <taxon>Pterygota</taxon>
        <taxon>Neoptera</taxon>
        <taxon>Paraneoptera</taxon>
        <taxon>Psocodea</taxon>
        <taxon>Troctomorpha</taxon>
        <taxon>Phthiraptera</taxon>
        <taxon>Anoplura</taxon>
        <taxon>Pediculidae</taxon>
        <taxon>Pediculus</taxon>
    </lineage>
</organism>
<dbReference type="GO" id="GO:0016274">
    <property type="term" value="F:protein-arginine N-methyltransferase activity"/>
    <property type="evidence" value="ECO:0007669"/>
    <property type="project" value="InterPro"/>
</dbReference>
<keyword evidence="2" id="KW-0489">Methyltransferase</keyword>
<keyword evidence="2" id="KW-0808">Transferase</keyword>
<evidence type="ECO:0000313" key="2">
    <source>
        <dbReference type="EMBL" id="EEB15323.1"/>
    </source>
</evidence>
<dbReference type="EMBL" id="AAZO01004203">
    <property type="status" value="NOT_ANNOTATED_CDS"/>
    <property type="molecule type" value="Genomic_DNA"/>
</dbReference>
<dbReference type="HOGENOM" id="CLU_1512404_0_0_1"/>
<dbReference type="PANTHER" id="PTHR11006:SF4">
    <property type="entry name" value="PROTEIN ARGININE N-METHYLTRANSFERASE 7"/>
    <property type="match status" value="1"/>
</dbReference>
<dbReference type="Gene3D" id="3.40.50.150">
    <property type="entry name" value="Vaccinia Virus protein VP39"/>
    <property type="match status" value="1"/>
</dbReference>
<dbReference type="PANTHER" id="PTHR11006">
    <property type="entry name" value="PROTEIN ARGININE N-METHYLTRANSFERASE"/>
    <property type="match status" value="1"/>
</dbReference>
<keyword evidence="1" id="KW-0949">S-adenosyl-L-methionine</keyword>
<dbReference type="EMBL" id="DS235366">
    <property type="protein sequence ID" value="EEB15323.1"/>
    <property type="molecule type" value="Genomic_DNA"/>
</dbReference>
<sequence>MDSLNFVQSVNPINKQVEWLVVGDDYDYHQEIAVSCYGDMLHDDERVMIKLHSTSLTVGENGELKQKANILVSEVFDTELIGEGAIHTFNHAFKNLLTEDCIVIPSSGTVYAQVVESNLAQSWNKLRDWKTGNEVLLKIPDDIQNCGGTGAVHDIQLSEFKKENFKPLSEVIPIFKWI</sequence>
<protein>
    <submittedName>
        <fullName evidence="2 3">Protein arginine N-methyltransferase, putative</fullName>
    </submittedName>
</protein>
<dbReference type="OrthoDB" id="412876at2759"/>
<evidence type="ECO:0000256" key="1">
    <source>
        <dbReference type="ARBA" id="ARBA00022691"/>
    </source>
</evidence>
<dbReference type="AlphaFoldDB" id="E0VPL7"/>